<comment type="caution">
    <text evidence="6">The sequence shown here is derived from an EMBL/GenBank/DDBJ whole genome shotgun (WGS) entry which is preliminary data.</text>
</comment>
<comment type="similarity">
    <text evidence="1">Belongs to the insulin family.</text>
</comment>
<evidence type="ECO:0000313" key="7">
    <source>
        <dbReference type="Proteomes" id="UP001461498"/>
    </source>
</evidence>
<dbReference type="InterPro" id="IPR022352">
    <property type="entry name" value="Ins/IGF/rlx"/>
</dbReference>
<evidence type="ECO:0000256" key="4">
    <source>
        <dbReference type="SAM" id="SignalP"/>
    </source>
</evidence>
<dbReference type="AlphaFoldDB" id="A0AAW1D7M2"/>
<keyword evidence="3 4" id="KW-0732">Signal</keyword>
<dbReference type="Gene3D" id="1.10.100.10">
    <property type="entry name" value="Insulin-like"/>
    <property type="match status" value="1"/>
</dbReference>
<proteinExistence type="inferred from homology"/>
<evidence type="ECO:0000313" key="6">
    <source>
        <dbReference type="EMBL" id="KAK9505750.1"/>
    </source>
</evidence>
<dbReference type="GO" id="GO:0005179">
    <property type="term" value="F:hormone activity"/>
    <property type="evidence" value="ECO:0007669"/>
    <property type="project" value="InterPro"/>
</dbReference>
<gene>
    <name evidence="6" type="ORF">O3M35_009734</name>
</gene>
<reference evidence="6 7" key="1">
    <citation type="submission" date="2022-12" db="EMBL/GenBank/DDBJ databases">
        <title>Chromosome-level genome assembly of true bugs.</title>
        <authorList>
            <person name="Ma L."/>
            <person name="Li H."/>
        </authorList>
    </citation>
    <scope>NUCLEOTIDE SEQUENCE [LARGE SCALE GENOMIC DNA]</scope>
    <source>
        <strain evidence="6">Lab_2022b</strain>
    </source>
</reference>
<dbReference type="Proteomes" id="UP001461498">
    <property type="component" value="Unassembled WGS sequence"/>
</dbReference>
<keyword evidence="7" id="KW-1185">Reference proteome</keyword>
<dbReference type="InterPro" id="IPR016179">
    <property type="entry name" value="Insulin-like"/>
</dbReference>
<organism evidence="6 7">
    <name type="scientific">Rhynocoris fuscipes</name>
    <dbReference type="NCBI Taxonomy" id="488301"/>
    <lineage>
        <taxon>Eukaryota</taxon>
        <taxon>Metazoa</taxon>
        <taxon>Ecdysozoa</taxon>
        <taxon>Arthropoda</taxon>
        <taxon>Hexapoda</taxon>
        <taxon>Insecta</taxon>
        <taxon>Pterygota</taxon>
        <taxon>Neoptera</taxon>
        <taxon>Paraneoptera</taxon>
        <taxon>Hemiptera</taxon>
        <taxon>Heteroptera</taxon>
        <taxon>Panheteroptera</taxon>
        <taxon>Cimicomorpha</taxon>
        <taxon>Reduviidae</taxon>
        <taxon>Harpactorinae</taxon>
        <taxon>Harpactorini</taxon>
        <taxon>Rhynocoris</taxon>
    </lineage>
</organism>
<keyword evidence="2" id="KW-0165">Cleavage on pair of basic residues</keyword>
<protein>
    <recommendedName>
        <fullName evidence="5">Insulin-like domain-containing protein</fullName>
    </recommendedName>
</protein>
<feature type="domain" description="Insulin-like" evidence="5">
    <location>
        <begin position="42"/>
        <end position="135"/>
    </location>
</feature>
<evidence type="ECO:0000256" key="1">
    <source>
        <dbReference type="ARBA" id="ARBA00009034"/>
    </source>
</evidence>
<accession>A0AAW1D7M2</accession>
<dbReference type="SUPFAM" id="SSF56994">
    <property type="entry name" value="Insulin-like"/>
    <property type="match status" value="1"/>
</dbReference>
<dbReference type="EMBL" id="JAPXFL010000006">
    <property type="protein sequence ID" value="KAK9505750.1"/>
    <property type="molecule type" value="Genomic_DNA"/>
</dbReference>
<dbReference type="InterPro" id="IPR036438">
    <property type="entry name" value="Insulin-like_sf"/>
</dbReference>
<evidence type="ECO:0000256" key="3">
    <source>
        <dbReference type="ARBA" id="ARBA00022729"/>
    </source>
</evidence>
<name>A0AAW1D7M2_9HEMI</name>
<sequence length="139" mass="16313">MTVKILLLAAVIYCVSSEYWFQNNEFEENEIQSKKTKREVPIRACGEDLYEVMKFYCNGNYEEKFPVIKKNSLKSGETHLTTSDLFKLILSTSIFDKEVELNRLGRKKRYRLQKRGLATDCCVRGCYISEIMAYCKKSY</sequence>
<evidence type="ECO:0000256" key="2">
    <source>
        <dbReference type="ARBA" id="ARBA00022685"/>
    </source>
</evidence>
<dbReference type="Pfam" id="PF00049">
    <property type="entry name" value="Insulin"/>
    <property type="match status" value="1"/>
</dbReference>
<dbReference type="PRINTS" id="PR00276">
    <property type="entry name" value="INSULINFAMLY"/>
</dbReference>
<dbReference type="GO" id="GO:0005576">
    <property type="term" value="C:extracellular region"/>
    <property type="evidence" value="ECO:0007669"/>
    <property type="project" value="InterPro"/>
</dbReference>
<feature type="chain" id="PRO_5043407615" description="Insulin-like domain-containing protein" evidence="4">
    <location>
        <begin position="18"/>
        <end position="139"/>
    </location>
</feature>
<dbReference type="SMART" id="SM00078">
    <property type="entry name" value="IlGF"/>
    <property type="match status" value="1"/>
</dbReference>
<feature type="signal peptide" evidence="4">
    <location>
        <begin position="1"/>
        <end position="17"/>
    </location>
</feature>
<evidence type="ECO:0000259" key="5">
    <source>
        <dbReference type="SMART" id="SM00078"/>
    </source>
</evidence>